<dbReference type="InParanoid" id="E3MZF8"/>
<sequence>MHFAVIALFPSLSFIFPANVSHLASVMYKSGYTPSAKCDREISISTECVDEIMLRHNISNTSIYNLSNEKLDKYHYEIATTQCLKHSDCTEVEYIRDFYYDATYIVSDVYKRAYGCLEEEASNILSNFNKCLKDHPQAIDREFLEKCSRPVIETFKCDSEQMKAINKFLNETIKLSEDYSIPNYFSTNVANQGDIIQFFLSLSILLVLYI</sequence>
<evidence type="ECO:0008006" key="4">
    <source>
        <dbReference type="Google" id="ProtNLM"/>
    </source>
</evidence>
<evidence type="ECO:0000256" key="1">
    <source>
        <dbReference type="SAM" id="SignalP"/>
    </source>
</evidence>
<dbReference type="Proteomes" id="UP000008281">
    <property type="component" value="Unassembled WGS sequence"/>
</dbReference>
<proteinExistence type="predicted"/>
<dbReference type="AlphaFoldDB" id="E3MZF8"/>
<dbReference type="EMBL" id="DS268500">
    <property type="protein sequence ID" value="EFP12871.1"/>
    <property type="molecule type" value="Genomic_DNA"/>
</dbReference>
<keyword evidence="3" id="KW-1185">Reference proteome</keyword>
<dbReference type="eggNOG" id="ENOG502TJ6N">
    <property type="taxonomic scope" value="Eukaryota"/>
</dbReference>
<feature type="signal peptide" evidence="1">
    <location>
        <begin position="1"/>
        <end position="17"/>
    </location>
</feature>
<dbReference type="OrthoDB" id="10281565at2759"/>
<feature type="chain" id="PRO_5003177714" description="DUF19 domain-containing protein" evidence="1">
    <location>
        <begin position="18"/>
        <end position="210"/>
    </location>
</feature>
<accession>E3MZF8</accession>
<gene>
    <name evidence="2" type="ORF">CRE_05950</name>
</gene>
<dbReference type="HOGENOM" id="CLU_1311145_0_0_1"/>
<reference evidence="2" key="1">
    <citation type="submission" date="2007-07" db="EMBL/GenBank/DDBJ databases">
        <title>PCAP assembly of the Caenorhabditis remanei genome.</title>
        <authorList>
            <consortium name="The Caenorhabditis remanei Sequencing Consortium"/>
            <person name="Wilson R.K."/>
        </authorList>
    </citation>
    <scope>NUCLEOTIDE SEQUENCE [LARGE SCALE GENOMIC DNA]</scope>
    <source>
        <strain evidence="2">PB4641</strain>
    </source>
</reference>
<name>E3MZF8_CAERE</name>
<evidence type="ECO:0000313" key="2">
    <source>
        <dbReference type="EMBL" id="EFP12871.1"/>
    </source>
</evidence>
<protein>
    <recommendedName>
        <fullName evidence="4">DUF19 domain-containing protein</fullName>
    </recommendedName>
</protein>
<keyword evidence="1" id="KW-0732">Signal</keyword>
<organism evidence="3">
    <name type="scientific">Caenorhabditis remanei</name>
    <name type="common">Caenorhabditis vulgaris</name>
    <dbReference type="NCBI Taxonomy" id="31234"/>
    <lineage>
        <taxon>Eukaryota</taxon>
        <taxon>Metazoa</taxon>
        <taxon>Ecdysozoa</taxon>
        <taxon>Nematoda</taxon>
        <taxon>Chromadorea</taxon>
        <taxon>Rhabditida</taxon>
        <taxon>Rhabditina</taxon>
        <taxon>Rhabditomorpha</taxon>
        <taxon>Rhabditoidea</taxon>
        <taxon>Rhabditidae</taxon>
        <taxon>Peloderinae</taxon>
        <taxon>Caenorhabditis</taxon>
    </lineage>
</organism>
<evidence type="ECO:0000313" key="3">
    <source>
        <dbReference type="Proteomes" id="UP000008281"/>
    </source>
</evidence>